<keyword evidence="1" id="KW-1133">Transmembrane helix</keyword>
<evidence type="ECO:0000313" key="2">
    <source>
        <dbReference type="EMBL" id="TCL44629.1"/>
    </source>
</evidence>
<protein>
    <submittedName>
        <fullName evidence="2">Uncharacterized protein</fullName>
    </submittedName>
</protein>
<dbReference type="Proteomes" id="UP000294682">
    <property type="component" value="Unassembled WGS sequence"/>
</dbReference>
<evidence type="ECO:0000256" key="1">
    <source>
        <dbReference type="SAM" id="Phobius"/>
    </source>
</evidence>
<keyword evidence="1" id="KW-0812">Transmembrane</keyword>
<dbReference type="OrthoDB" id="2062630at2"/>
<dbReference type="Pfam" id="PF19601">
    <property type="entry name" value="DUF6106"/>
    <property type="match status" value="1"/>
</dbReference>
<accession>A0A9X8UKZ8</accession>
<name>A0A9X8UKZ8_9FIRM</name>
<keyword evidence="3" id="KW-1185">Reference proteome</keyword>
<feature type="transmembrane region" description="Helical" evidence="1">
    <location>
        <begin position="20"/>
        <end position="39"/>
    </location>
</feature>
<feature type="transmembrane region" description="Helical" evidence="1">
    <location>
        <begin position="45"/>
        <end position="65"/>
    </location>
</feature>
<dbReference type="EMBL" id="SLUK01000002">
    <property type="protein sequence ID" value="TCL44629.1"/>
    <property type="molecule type" value="Genomic_DNA"/>
</dbReference>
<gene>
    <name evidence="2" type="ORF">EDD78_102255</name>
</gene>
<comment type="caution">
    <text evidence="2">The sequence shown here is derived from an EMBL/GenBank/DDBJ whole genome shotgun (WGS) entry which is preliminary data.</text>
</comment>
<proteinExistence type="predicted"/>
<dbReference type="InterPro" id="IPR046088">
    <property type="entry name" value="DUF6106"/>
</dbReference>
<dbReference type="RefSeq" id="WP_079699324.1">
    <property type="nucleotide sequence ID" value="NZ_JADNAH010000112.1"/>
</dbReference>
<reference evidence="2 3" key="1">
    <citation type="submission" date="2019-03" db="EMBL/GenBank/DDBJ databases">
        <title>Genomic Encyclopedia of Type Strains, Phase IV (KMG-IV): sequencing the most valuable type-strain genomes for metagenomic binning, comparative biology and taxonomic classification.</title>
        <authorList>
            <person name="Goeker M."/>
        </authorList>
    </citation>
    <scope>NUCLEOTIDE SEQUENCE [LARGE SCALE GENOMIC DNA]</scope>
    <source>
        <strain evidence="2 3">DSM 100433</strain>
    </source>
</reference>
<sequence>MSDTFMEYLIKKRSTPRDLLLKVLIILTGIALVFALFFLSPLLGFFSMFGYLAIAGAVYGMWYLVTAMNVEFEYVLTNGDIDVDKIIAQRKRKRLVSVKCSSFEELGKYKAAEHQNKTYQTKLMVCSNPEDPEVWYAVFNHAKLGRTLLVFNASEAMLENMKKYLPRQLAFEVFVKRTAQ</sequence>
<organism evidence="2 3">
    <name type="scientific">Harryflintia acetispora</name>
    <dbReference type="NCBI Taxonomy" id="1849041"/>
    <lineage>
        <taxon>Bacteria</taxon>
        <taxon>Bacillati</taxon>
        <taxon>Bacillota</taxon>
        <taxon>Clostridia</taxon>
        <taxon>Eubacteriales</taxon>
        <taxon>Oscillospiraceae</taxon>
        <taxon>Harryflintia</taxon>
    </lineage>
</organism>
<dbReference type="AlphaFoldDB" id="A0A9X8UKZ8"/>
<keyword evidence="1" id="KW-0472">Membrane</keyword>
<evidence type="ECO:0000313" key="3">
    <source>
        <dbReference type="Proteomes" id="UP000294682"/>
    </source>
</evidence>